<dbReference type="Gene3D" id="3.40.50.2300">
    <property type="match status" value="2"/>
</dbReference>
<dbReference type="GO" id="GO:0003700">
    <property type="term" value="F:DNA-binding transcription factor activity"/>
    <property type="evidence" value="ECO:0007669"/>
    <property type="project" value="TreeGrafter"/>
</dbReference>
<dbReference type="PANTHER" id="PTHR30146">
    <property type="entry name" value="LACI-RELATED TRANSCRIPTIONAL REPRESSOR"/>
    <property type="match status" value="1"/>
</dbReference>
<dbReference type="PANTHER" id="PTHR30146:SF95">
    <property type="entry name" value="RIBOSE OPERON REPRESSOR"/>
    <property type="match status" value="1"/>
</dbReference>
<keyword evidence="4" id="KW-0804">Transcription</keyword>
<dbReference type="InterPro" id="IPR046335">
    <property type="entry name" value="LacI/GalR-like_sensor"/>
</dbReference>
<evidence type="ECO:0000313" key="8">
    <source>
        <dbReference type="Proteomes" id="UP000195141"/>
    </source>
</evidence>
<evidence type="ECO:0000256" key="4">
    <source>
        <dbReference type="ARBA" id="ARBA00023163"/>
    </source>
</evidence>
<sequence>MATIRDVAKLAGVSVATVSRAMNESGYVSKDAREKIEQAIAELDFSPNEVARSLYQKKSKLVGLLLPDISNPFFPLIAKGVEDNMNQKGYQVILGNVQEDAVKGTDYLRVFSQNNVSGVLSAVASDSKGLFNKPLVVLDRVDSEAEYAVFSDDLLGGELAAEAIIKGKPTNIVVVAGPENVTRSRDRLLSVEYTLKKANYTYDILQASSFQFQSAEETAEELFIKFPEVDSVIAPSDTHAIAILQAANRRGLKIPEEFQIVGYDDIPISNLVFPRLSTIHQPAYQIGWDGAELLFNLMNEQPVSKNKIKLPVFLQERDTLRK</sequence>
<organism evidence="6">
    <name type="scientific">Candidatus Enterococcus clewellii</name>
    <dbReference type="NCBI Taxonomy" id="1834193"/>
    <lineage>
        <taxon>Bacteria</taxon>
        <taxon>Bacillati</taxon>
        <taxon>Bacillota</taxon>
        <taxon>Bacilli</taxon>
        <taxon>Lactobacillales</taxon>
        <taxon>Enterococcaceae</taxon>
        <taxon>Enterococcus</taxon>
    </lineage>
</organism>
<evidence type="ECO:0000256" key="3">
    <source>
        <dbReference type="ARBA" id="ARBA00023125"/>
    </source>
</evidence>
<protein>
    <submittedName>
        <fullName evidence="7">LacI family transcriptional regulator</fullName>
    </submittedName>
</protein>
<reference evidence="6" key="1">
    <citation type="submission" date="2017-05" db="EMBL/GenBank/DDBJ databases">
        <title>The Genome Sequence of Enterococcus sp. 9E7_DIV0242.</title>
        <authorList>
            <consortium name="The Broad Institute Genomics Platform"/>
            <consortium name="The Broad Institute Genomic Center for Infectious Diseases"/>
            <person name="Earl A."/>
            <person name="Manson A."/>
            <person name="Schwartman J."/>
            <person name="Gilmore M."/>
            <person name="Abouelleil A."/>
            <person name="Cao P."/>
            <person name="Chapman S."/>
            <person name="Cusick C."/>
            <person name="Shea T."/>
            <person name="Young S."/>
            <person name="Neafsey D."/>
            <person name="Nusbaum C."/>
            <person name="Birren B."/>
        </authorList>
    </citation>
    <scope>NUCLEOTIDE SEQUENCE [LARGE SCALE GENOMIC DNA]</scope>
    <source>
        <strain evidence="6">9E7_DIV0242</strain>
    </source>
</reference>
<dbReference type="Proteomes" id="UP000195141">
    <property type="component" value="Chromosome"/>
</dbReference>
<evidence type="ECO:0000256" key="1">
    <source>
        <dbReference type="ARBA" id="ARBA00022491"/>
    </source>
</evidence>
<name>A0A242K952_9ENTE</name>
<dbReference type="PRINTS" id="PR00036">
    <property type="entry name" value="HTHLACI"/>
</dbReference>
<dbReference type="OrthoDB" id="9796186at2"/>
<evidence type="ECO:0000256" key="2">
    <source>
        <dbReference type="ARBA" id="ARBA00023015"/>
    </source>
</evidence>
<evidence type="ECO:0000259" key="5">
    <source>
        <dbReference type="PROSITE" id="PS50932"/>
    </source>
</evidence>
<dbReference type="InterPro" id="IPR028082">
    <property type="entry name" value="Peripla_BP_I"/>
</dbReference>
<dbReference type="RefSeq" id="WP_086348893.1">
    <property type="nucleotide sequence ID" value="NZ_CP147247.1"/>
</dbReference>
<dbReference type="GO" id="GO:0000976">
    <property type="term" value="F:transcription cis-regulatory region binding"/>
    <property type="evidence" value="ECO:0007669"/>
    <property type="project" value="TreeGrafter"/>
</dbReference>
<dbReference type="Pfam" id="PF13377">
    <property type="entry name" value="Peripla_BP_3"/>
    <property type="match status" value="1"/>
</dbReference>
<dbReference type="Pfam" id="PF00356">
    <property type="entry name" value="LacI"/>
    <property type="match status" value="1"/>
</dbReference>
<keyword evidence="3" id="KW-0238">DNA-binding</keyword>
<evidence type="ECO:0000313" key="7">
    <source>
        <dbReference type="EMBL" id="WYJ91317.1"/>
    </source>
</evidence>
<dbReference type="InterPro" id="IPR010982">
    <property type="entry name" value="Lambda_DNA-bd_dom_sf"/>
</dbReference>
<dbReference type="SUPFAM" id="SSF47413">
    <property type="entry name" value="lambda repressor-like DNA-binding domains"/>
    <property type="match status" value="1"/>
</dbReference>
<dbReference type="EMBL" id="CP147247">
    <property type="protein sequence ID" value="WYJ91317.1"/>
    <property type="molecule type" value="Genomic_DNA"/>
</dbReference>
<dbReference type="CDD" id="cd06291">
    <property type="entry name" value="PBP1_Qymf-like"/>
    <property type="match status" value="1"/>
</dbReference>
<reference evidence="7" key="3">
    <citation type="submission" date="2024-03" db="EMBL/GenBank/DDBJ databases">
        <title>The Genome Sequence of Enterococcus sp. DIV0242b.</title>
        <authorList>
            <consortium name="The Broad Institute Genomics Platform"/>
            <consortium name="The Broad Institute Microbial Omics Core"/>
            <consortium name="The Broad Institute Genomic Center for Infectious Diseases"/>
            <person name="Earl A."/>
            <person name="Manson A."/>
            <person name="Gilmore M."/>
            <person name="Schwartman J."/>
            <person name="Shea T."/>
            <person name="Abouelleil A."/>
            <person name="Cao P."/>
            <person name="Chapman S."/>
            <person name="Cusick C."/>
            <person name="Young S."/>
            <person name="Neafsey D."/>
            <person name="Nusbaum C."/>
            <person name="Birren B."/>
        </authorList>
    </citation>
    <scope>NUCLEOTIDE SEQUENCE</scope>
    <source>
        <strain evidence="7">9E7_DIV0242</strain>
    </source>
</reference>
<dbReference type="AlphaFoldDB" id="A0A242K952"/>
<dbReference type="PROSITE" id="PS50932">
    <property type="entry name" value="HTH_LACI_2"/>
    <property type="match status" value="1"/>
</dbReference>
<dbReference type="EMBL" id="NGMM01000002">
    <property type="protein sequence ID" value="OTP17704.1"/>
    <property type="molecule type" value="Genomic_DNA"/>
</dbReference>
<keyword evidence="8" id="KW-1185">Reference proteome</keyword>
<keyword evidence="1" id="KW-0678">Repressor</keyword>
<dbReference type="SUPFAM" id="SSF53822">
    <property type="entry name" value="Periplasmic binding protein-like I"/>
    <property type="match status" value="1"/>
</dbReference>
<dbReference type="PROSITE" id="PS00356">
    <property type="entry name" value="HTH_LACI_1"/>
    <property type="match status" value="1"/>
</dbReference>
<evidence type="ECO:0000313" key="6">
    <source>
        <dbReference type="EMBL" id="OTP17704.1"/>
    </source>
</evidence>
<gene>
    <name evidence="6" type="ORF">A5888_001842</name>
    <name evidence="7" type="ORF">A5888_003085</name>
</gene>
<reference evidence="7" key="2">
    <citation type="submission" date="2017-05" db="EMBL/GenBank/DDBJ databases">
        <authorList>
            <consortium name="The Broad Institute Genomics Platform"/>
            <consortium name="The Broad Institute Genomic Center for Infectious Diseases"/>
            <person name="Earl A."/>
            <person name="Manson A."/>
            <person name="Schwartman J."/>
            <person name="Gilmore M."/>
            <person name="Abouelleil A."/>
            <person name="Cao P."/>
            <person name="Chapman S."/>
            <person name="Cusick C."/>
            <person name="Shea T."/>
            <person name="Young S."/>
            <person name="Neafsey D."/>
            <person name="Nusbaum C."/>
            <person name="Birren B."/>
        </authorList>
    </citation>
    <scope>NUCLEOTIDE SEQUENCE</scope>
    <source>
        <strain evidence="7">9E7_DIV0242</strain>
    </source>
</reference>
<dbReference type="InterPro" id="IPR000843">
    <property type="entry name" value="HTH_LacI"/>
</dbReference>
<proteinExistence type="predicted"/>
<accession>A0A242K952</accession>
<feature type="domain" description="HTH lacI-type" evidence="5">
    <location>
        <begin position="2"/>
        <end position="56"/>
    </location>
</feature>
<keyword evidence="2" id="KW-0805">Transcription regulation</keyword>
<dbReference type="Gene3D" id="1.10.260.40">
    <property type="entry name" value="lambda repressor-like DNA-binding domains"/>
    <property type="match status" value="1"/>
</dbReference>
<dbReference type="SMART" id="SM00354">
    <property type="entry name" value="HTH_LACI"/>
    <property type="match status" value="1"/>
</dbReference>
<dbReference type="CDD" id="cd01392">
    <property type="entry name" value="HTH_LacI"/>
    <property type="match status" value="1"/>
</dbReference>